<reference evidence="15" key="1">
    <citation type="submission" date="2022-05" db="EMBL/GenBank/DDBJ databases">
        <title>An RpoN-dependent PEP-CTERM gene is involved in floc formation of an Aquincola tertiaricarbonis strain.</title>
        <authorList>
            <person name="Qiu D."/>
            <person name="Xia M."/>
        </authorList>
    </citation>
    <scope>NUCLEOTIDE SEQUENCE</scope>
    <source>
        <strain evidence="15">RN12</strain>
    </source>
</reference>
<evidence type="ECO:0000256" key="6">
    <source>
        <dbReference type="ARBA" id="ARBA00022679"/>
    </source>
</evidence>
<dbReference type="InterPro" id="IPR004365">
    <property type="entry name" value="NA-bd_OB_tRNA"/>
</dbReference>
<evidence type="ECO:0000256" key="9">
    <source>
        <dbReference type="ARBA" id="ARBA00022763"/>
    </source>
</evidence>
<dbReference type="Gene3D" id="1.10.150.870">
    <property type="match status" value="1"/>
</dbReference>
<dbReference type="InterPro" id="IPR040982">
    <property type="entry name" value="DNA_pol3_finger"/>
</dbReference>
<dbReference type="Pfam" id="PF01336">
    <property type="entry name" value="tRNA_anti-codon"/>
    <property type="match status" value="1"/>
</dbReference>
<keyword evidence="8 13" id="KW-0235">DNA replication</keyword>
<evidence type="ECO:0000256" key="8">
    <source>
        <dbReference type="ARBA" id="ARBA00022705"/>
    </source>
</evidence>
<sequence>MPGYAELHCRSNFSFLTGASHPGELVARAAQLGYAALAITDECSVAGVVRAHEELKRQHSEAGSALKLIIGSQFEVEGEGDTPGCRLVLLAHNREGYGDLCELITLGRLRADKGQYRLTVRDFEADGGARCPTPRPPRHLRGLHRLPDCTALLIPRRDEAPAQLLAQADWLRRHFEFPAIAVELLMHADDSLLAERLQAVSAATGVALVAAGDVLMHVRSRKPLQDTLTAIRLKTPVAECGLALARNAEQHLRSRLRLAQLYRPEWLGATLAIAARCVFRLDELRYEYPAEIVPPGMEPIDHLRALTAQGLQERYGPQAPPGVQAQVARELALIQELKYEAFFLTVHDVVRFARSRGILCQGRGSAANSAVCFALGITEVDPTKTTLLFERFISRERDEPPDIDVDFEHERREEVIQYIYRKYGTERTALAAALATYRTRGSVRDVGKALGIDATQVDALARSFQWFDDRSRMAASVAEAGLRMDSPVTRRWIELVDTLRGFPRHLSQHTGGFVIARDKLSRLVPIENAAMVDRRVIQWDKDDLESLGLLKVDVLALGMLTALRRALDLLGAWQGRRWRLQDIPQDCSTTYDMICRADTVGVFQIESRAQQSMLPRLKPRRLYDLVIEVAIVRPGPIQGGMVHPYLQRREQLAAGQLPPSRYPALDDALGRTLGVPIFQEQVMQICMIAAGFSAGEADQLRRAMAAWRRDGQVDRFEHRIVQGMTDRGYDEDFAKAIFKQICGFGEYGFPESHAFSFAILAYFSCWLKCHHPAIFLAAMLNSQPMGFYPPSQLVQDARRHDVEVRPVDVLHSHWDCTLEARSDSGRAPAVRLGLRLVSAMQEEAARRIVQAREQQPPADVDDLARRAGLDARLLQALARADALRGLAGHRRQQLWAAAGQAPARALLADAPVREAAHEQPQLPLAPEGEDILLDYAATGLTLRRHPVALLRGRLQGRGWLSAEELGRLRGGARAWACGIVTMRQQPETAKGTIFVTLEDETGSVNVIVWKHIRERQRNALLRSRLLAVAGEWQVSADGVRNMVARRLVDVTPWLGGLSTSSRDFH</sequence>
<evidence type="ECO:0000256" key="13">
    <source>
        <dbReference type="HAMAP-Rule" id="MF_01902"/>
    </source>
</evidence>
<dbReference type="RefSeq" id="WP_250200151.1">
    <property type="nucleotide sequence ID" value="NZ_CP097636.1"/>
</dbReference>
<dbReference type="InterPro" id="IPR003141">
    <property type="entry name" value="Pol/His_phosphatase_N"/>
</dbReference>
<dbReference type="Pfam" id="PF14579">
    <property type="entry name" value="HHH_6"/>
    <property type="match status" value="1"/>
</dbReference>
<keyword evidence="7 13" id="KW-0548">Nucleotidyltransferase</keyword>
<keyword evidence="11 13" id="KW-0234">DNA repair</keyword>
<dbReference type="Pfam" id="PF17657">
    <property type="entry name" value="DNA_pol3_finger"/>
    <property type="match status" value="1"/>
</dbReference>
<protein>
    <recommendedName>
        <fullName evidence="4 13">Error-prone DNA polymerase</fullName>
        <ecNumber evidence="3 13">2.7.7.7</ecNumber>
    </recommendedName>
</protein>
<dbReference type="Proteomes" id="UP001056201">
    <property type="component" value="Chromosome 2"/>
</dbReference>
<evidence type="ECO:0000313" key="16">
    <source>
        <dbReference type="Proteomes" id="UP001056201"/>
    </source>
</evidence>
<evidence type="ECO:0000313" key="15">
    <source>
        <dbReference type="EMBL" id="URI11958.1"/>
    </source>
</evidence>
<name>A0ABY4SJE6_AQUTE</name>
<dbReference type="InterPro" id="IPR004013">
    <property type="entry name" value="PHP_dom"/>
</dbReference>
<comment type="subcellular location">
    <subcellularLocation>
        <location evidence="1 13">Cytoplasm</location>
    </subcellularLocation>
</comment>
<dbReference type="InterPro" id="IPR016195">
    <property type="entry name" value="Pol/histidinol_Pase-like"/>
</dbReference>
<evidence type="ECO:0000259" key="14">
    <source>
        <dbReference type="SMART" id="SM00481"/>
    </source>
</evidence>
<accession>A0ABY4SJE6</accession>
<keyword evidence="16" id="KW-1185">Reference proteome</keyword>
<evidence type="ECO:0000256" key="11">
    <source>
        <dbReference type="ARBA" id="ARBA00023204"/>
    </source>
</evidence>
<evidence type="ECO:0000256" key="5">
    <source>
        <dbReference type="ARBA" id="ARBA00022490"/>
    </source>
</evidence>
<evidence type="ECO:0000256" key="12">
    <source>
        <dbReference type="ARBA" id="ARBA00049244"/>
    </source>
</evidence>
<dbReference type="InterPro" id="IPR029460">
    <property type="entry name" value="DNAPol_HHH"/>
</dbReference>
<evidence type="ECO:0000256" key="4">
    <source>
        <dbReference type="ARBA" id="ARBA00017273"/>
    </source>
</evidence>
<evidence type="ECO:0000256" key="3">
    <source>
        <dbReference type="ARBA" id="ARBA00012417"/>
    </source>
</evidence>
<dbReference type="Pfam" id="PF02811">
    <property type="entry name" value="PHP"/>
    <property type="match status" value="1"/>
</dbReference>
<evidence type="ECO:0000256" key="7">
    <source>
        <dbReference type="ARBA" id="ARBA00022695"/>
    </source>
</evidence>
<evidence type="ECO:0000256" key="2">
    <source>
        <dbReference type="ARBA" id="ARBA00007391"/>
    </source>
</evidence>
<dbReference type="Pfam" id="PF07733">
    <property type="entry name" value="DNA_pol3_alpha"/>
    <property type="match status" value="1"/>
</dbReference>
<gene>
    <name evidence="13" type="primary">dnaE2</name>
    <name evidence="15" type="ORF">MW290_31955</name>
</gene>
<dbReference type="CDD" id="cd07434">
    <property type="entry name" value="PHP_PolIIIA_DnaE2"/>
    <property type="match status" value="1"/>
</dbReference>
<keyword evidence="10 13" id="KW-0239">DNA-directed DNA polymerase</keyword>
<organism evidence="15 16">
    <name type="scientific">Aquincola tertiaricarbonis</name>
    <dbReference type="NCBI Taxonomy" id="391953"/>
    <lineage>
        <taxon>Bacteria</taxon>
        <taxon>Pseudomonadati</taxon>
        <taxon>Pseudomonadota</taxon>
        <taxon>Betaproteobacteria</taxon>
        <taxon>Burkholderiales</taxon>
        <taxon>Sphaerotilaceae</taxon>
        <taxon>Aquincola</taxon>
    </lineage>
</organism>
<dbReference type="NCBIfam" id="NF004225">
    <property type="entry name" value="PRK05672.1"/>
    <property type="match status" value="1"/>
</dbReference>
<dbReference type="SMART" id="SM00481">
    <property type="entry name" value="POLIIIAc"/>
    <property type="match status" value="1"/>
</dbReference>
<dbReference type="CDD" id="cd04485">
    <property type="entry name" value="DnaE_OBF"/>
    <property type="match status" value="1"/>
</dbReference>
<keyword evidence="5 13" id="KW-0963">Cytoplasm</keyword>
<dbReference type="EMBL" id="CP097636">
    <property type="protein sequence ID" value="URI11958.1"/>
    <property type="molecule type" value="Genomic_DNA"/>
</dbReference>
<keyword evidence="6 13" id="KW-0808">Transferase</keyword>
<dbReference type="InterPro" id="IPR004805">
    <property type="entry name" value="DnaE2/DnaE/PolC"/>
</dbReference>
<dbReference type="SUPFAM" id="SSF89550">
    <property type="entry name" value="PHP domain-like"/>
    <property type="match status" value="1"/>
</dbReference>
<comment type="function">
    <text evidence="13">DNA polymerase involved in damage-induced mutagenesis and translesion synthesis (TLS). It is not the major replicative DNA polymerase.</text>
</comment>
<evidence type="ECO:0000256" key="10">
    <source>
        <dbReference type="ARBA" id="ARBA00022932"/>
    </source>
</evidence>
<dbReference type="InterPro" id="IPR011708">
    <property type="entry name" value="DNA_pol3_alpha_NTPase_dom"/>
</dbReference>
<dbReference type="HAMAP" id="MF_01902">
    <property type="entry name" value="DNApol_error_prone"/>
    <property type="match status" value="1"/>
</dbReference>
<dbReference type="EC" id="2.7.7.7" evidence="3 13"/>
<comment type="similarity">
    <text evidence="2 13">Belongs to the DNA polymerase type-C family. DnaE2 subfamily.</text>
</comment>
<dbReference type="Gene3D" id="3.20.20.140">
    <property type="entry name" value="Metal-dependent hydrolases"/>
    <property type="match status" value="1"/>
</dbReference>
<dbReference type="PANTHER" id="PTHR32294">
    <property type="entry name" value="DNA POLYMERASE III SUBUNIT ALPHA"/>
    <property type="match status" value="1"/>
</dbReference>
<dbReference type="NCBIfam" id="TIGR00594">
    <property type="entry name" value="polc"/>
    <property type="match status" value="1"/>
</dbReference>
<dbReference type="PANTHER" id="PTHR32294:SF4">
    <property type="entry name" value="ERROR-PRONE DNA POLYMERASE"/>
    <property type="match status" value="1"/>
</dbReference>
<dbReference type="InterPro" id="IPR023073">
    <property type="entry name" value="DnaE2"/>
</dbReference>
<proteinExistence type="inferred from homology"/>
<keyword evidence="9 13" id="KW-0227">DNA damage</keyword>
<feature type="domain" description="Polymerase/histidinol phosphatase N-terminal" evidence="14">
    <location>
        <begin position="5"/>
        <end position="78"/>
    </location>
</feature>
<comment type="catalytic activity">
    <reaction evidence="12 13">
        <text>DNA(n) + a 2'-deoxyribonucleoside 5'-triphosphate = DNA(n+1) + diphosphate</text>
        <dbReference type="Rhea" id="RHEA:22508"/>
        <dbReference type="Rhea" id="RHEA-COMP:17339"/>
        <dbReference type="Rhea" id="RHEA-COMP:17340"/>
        <dbReference type="ChEBI" id="CHEBI:33019"/>
        <dbReference type="ChEBI" id="CHEBI:61560"/>
        <dbReference type="ChEBI" id="CHEBI:173112"/>
        <dbReference type="EC" id="2.7.7.7"/>
    </reaction>
</comment>
<evidence type="ECO:0000256" key="1">
    <source>
        <dbReference type="ARBA" id="ARBA00004496"/>
    </source>
</evidence>